<keyword evidence="2" id="KW-1185">Reference proteome</keyword>
<name>A0A1G4IVA2_9SACH</name>
<dbReference type="EMBL" id="LT598456">
    <property type="protein sequence ID" value="SCU81005.1"/>
    <property type="molecule type" value="Genomic_DNA"/>
</dbReference>
<gene>
    <name evidence="1" type="ORF">LADA_0B10682G</name>
</gene>
<reference evidence="2" key="1">
    <citation type="submission" date="2016-03" db="EMBL/GenBank/DDBJ databases">
        <authorList>
            <person name="Devillers H."/>
        </authorList>
    </citation>
    <scope>NUCLEOTIDE SEQUENCE [LARGE SCALE GENOMIC DNA]</scope>
</reference>
<evidence type="ECO:0000313" key="1">
    <source>
        <dbReference type="EMBL" id="SCU81005.1"/>
    </source>
</evidence>
<dbReference type="AlphaFoldDB" id="A0A1G4IVA2"/>
<proteinExistence type="predicted"/>
<protein>
    <submittedName>
        <fullName evidence="1">LADA_0B10682g1_1</fullName>
    </submittedName>
</protein>
<evidence type="ECO:0000313" key="2">
    <source>
        <dbReference type="Proteomes" id="UP000190274"/>
    </source>
</evidence>
<accession>A0A1G4IVA2</accession>
<sequence>MDSAIMRWELIRFDDDNVKCAKSEASKFGTSSASRVIEINYLTGNNFLSEGDFPYHVNGVCATKSKNPDSFMSISYCLSSKSGLNFGIHYLEDSTIDNIVEHSQDILVSYSY</sequence>
<organism evidence="1 2">
    <name type="scientific">Lachancea dasiensis</name>
    <dbReference type="NCBI Taxonomy" id="1072105"/>
    <lineage>
        <taxon>Eukaryota</taxon>
        <taxon>Fungi</taxon>
        <taxon>Dikarya</taxon>
        <taxon>Ascomycota</taxon>
        <taxon>Saccharomycotina</taxon>
        <taxon>Saccharomycetes</taxon>
        <taxon>Saccharomycetales</taxon>
        <taxon>Saccharomycetaceae</taxon>
        <taxon>Lachancea</taxon>
    </lineage>
</organism>
<dbReference type="OrthoDB" id="4040999at2759"/>
<dbReference type="Proteomes" id="UP000190274">
    <property type="component" value="Chromosome B"/>
</dbReference>